<organism evidence="1 2">
    <name type="scientific">Chaetomium strumarium</name>
    <dbReference type="NCBI Taxonomy" id="1170767"/>
    <lineage>
        <taxon>Eukaryota</taxon>
        <taxon>Fungi</taxon>
        <taxon>Dikarya</taxon>
        <taxon>Ascomycota</taxon>
        <taxon>Pezizomycotina</taxon>
        <taxon>Sordariomycetes</taxon>
        <taxon>Sordariomycetidae</taxon>
        <taxon>Sordariales</taxon>
        <taxon>Chaetomiaceae</taxon>
        <taxon>Chaetomium</taxon>
    </lineage>
</organism>
<dbReference type="Proteomes" id="UP001273166">
    <property type="component" value="Unassembled WGS sequence"/>
</dbReference>
<accession>A0AAJ0H136</accession>
<evidence type="ECO:0000313" key="2">
    <source>
        <dbReference type="Proteomes" id="UP001273166"/>
    </source>
</evidence>
<comment type="caution">
    <text evidence="1">The sequence shown here is derived from an EMBL/GenBank/DDBJ whole genome shotgun (WGS) entry which is preliminary data.</text>
</comment>
<dbReference type="AlphaFoldDB" id="A0AAJ0H136"/>
<proteinExistence type="predicted"/>
<sequence length="132" mass="14673">MVLNHYPLLSSPDIKVLDRFSLLNDDNDLSISEDPATGLVPLWPLLQSLLNPTITNNRITTFPELTSLLDTISVTLHGTSHPAGDYGLLREAITSRFQGRDDGFFFFSHVWPRLVQLALQMPALFPRAGSPS</sequence>
<gene>
    <name evidence="1" type="ORF">B0T15DRAFT_17022</name>
</gene>
<dbReference type="EMBL" id="JAUDZG010000001">
    <property type="protein sequence ID" value="KAK3309883.1"/>
    <property type="molecule type" value="Genomic_DNA"/>
</dbReference>
<dbReference type="RefSeq" id="XP_062725663.1">
    <property type="nucleotide sequence ID" value="XM_062862198.1"/>
</dbReference>
<name>A0AAJ0H136_9PEZI</name>
<reference evidence="1" key="2">
    <citation type="submission" date="2023-06" db="EMBL/GenBank/DDBJ databases">
        <authorList>
            <consortium name="Lawrence Berkeley National Laboratory"/>
            <person name="Mondo S.J."/>
            <person name="Hensen N."/>
            <person name="Bonometti L."/>
            <person name="Westerberg I."/>
            <person name="Brannstrom I.O."/>
            <person name="Guillou S."/>
            <person name="Cros-Aarteil S."/>
            <person name="Calhoun S."/>
            <person name="Haridas S."/>
            <person name="Kuo A."/>
            <person name="Pangilinan J."/>
            <person name="Riley R."/>
            <person name="Labutti K."/>
            <person name="Andreopoulos B."/>
            <person name="Lipzen A."/>
            <person name="Chen C."/>
            <person name="Yanf M."/>
            <person name="Daum C."/>
            <person name="Ng V."/>
            <person name="Clum A."/>
            <person name="Steindorff A."/>
            <person name="Ohm R."/>
            <person name="Martin F."/>
            <person name="Silar P."/>
            <person name="Natvig D."/>
            <person name="Lalanne C."/>
            <person name="Gautier V."/>
            <person name="Ament-Velasquez S.L."/>
            <person name="Kruys A."/>
            <person name="Hutchinson M.I."/>
            <person name="Powell A.J."/>
            <person name="Barry K."/>
            <person name="Miller A.N."/>
            <person name="Grigoriev I.V."/>
            <person name="Debuchy R."/>
            <person name="Gladieux P."/>
            <person name="Thoren M.H."/>
            <person name="Johannesson H."/>
        </authorList>
    </citation>
    <scope>NUCLEOTIDE SEQUENCE</scope>
    <source>
        <strain evidence="1">CBS 333.67</strain>
    </source>
</reference>
<keyword evidence="2" id="KW-1185">Reference proteome</keyword>
<dbReference type="GeneID" id="87881027"/>
<reference evidence="1" key="1">
    <citation type="journal article" date="2023" name="Mol. Phylogenet. Evol.">
        <title>Genome-scale phylogeny and comparative genomics of the fungal order Sordariales.</title>
        <authorList>
            <person name="Hensen N."/>
            <person name="Bonometti L."/>
            <person name="Westerberg I."/>
            <person name="Brannstrom I.O."/>
            <person name="Guillou S."/>
            <person name="Cros-Aarteil S."/>
            <person name="Calhoun S."/>
            <person name="Haridas S."/>
            <person name="Kuo A."/>
            <person name="Mondo S."/>
            <person name="Pangilinan J."/>
            <person name="Riley R."/>
            <person name="LaButti K."/>
            <person name="Andreopoulos B."/>
            <person name="Lipzen A."/>
            <person name="Chen C."/>
            <person name="Yan M."/>
            <person name="Daum C."/>
            <person name="Ng V."/>
            <person name="Clum A."/>
            <person name="Steindorff A."/>
            <person name="Ohm R.A."/>
            <person name="Martin F."/>
            <person name="Silar P."/>
            <person name="Natvig D.O."/>
            <person name="Lalanne C."/>
            <person name="Gautier V."/>
            <person name="Ament-Velasquez S.L."/>
            <person name="Kruys A."/>
            <person name="Hutchinson M.I."/>
            <person name="Powell A.J."/>
            <person name="Barry K."/>
            <person name="Miller A.N."/>
            <person name="Grigoriev I.V."/>
            <person name="Debuchy R."/>
            <person name="Gladieux P."/>
            <person name="Hiltunen Thoren M."/>
            <person name="Johannesson H."/>
        </authorList>
    </citation>
    <scope>NUCLEOTIDE SEQUENCE</scope>
    <source>
        <strain evidence="1">CBS 333.67</strain>
    </source>
</reference>
<protein>
    <submittedName>
        <fullName evidence="1">Uncharacterized protein</fullName>
    </submittedName>
</protein>
<evidence type="ECO:0000313" key="1">
    <source>
        <dbReference type="EMBL" id="KAK3309883.1"/>
    </source>
</evidence>